<evidence type="ECO:0000313" key="3">
    <source>
        <dbReference type="Proteomes" id="UP000092695"/>
    </source>
</evidence>
<dbReference type="AlphaFoldDB" id="A0A193LJL3"/>
<proteinExistence type="predicted"/>
<dbReference type="KEGG" id="woc:BA177_17400"/>
<name>A0A193LJL3_9GAMM</name>
<reference evidence="2 3" key="1">
    <citation type="submission" date="2016-06" db="EMBL/GenBank/DDBJ databases">
        <title>Complete genome sequence of a deep-branching marine Gamma Proteobacterium Woeseia oceani type strain XK5.</title>
        <authorList>
            <person name="Mu D."/>
            <person name="Du Z."/>
        </authorList>
    </citation>
    <scope>NUCLEOTIDE SEQUENCE [LARGE SCALE GENOMIC DNA]</scope>
    <source>
        <strain evidence="2 3">XK5</strain>
    </source>
</reference>
<feature type="signal peptide" evidence="1">
    <location>
        <begin position="1"/>
        <end position="22"/>
    </location>
</feature>
<keyword evidence="3" id="KW-1185">Reference proteome</keyword>
<dbReference type="Proteomes" id="UP000092695">
    <property type="component" value="Chromosome"/>
</dbReference>
<dbReference type="RefSeq" id="WP_068618340.1">
    <property type="nucleotide sequence ID" value="NZ_CP016268.1"/>
</dbReference>
<protein>
    <submittedName>
        <fullName evidence="2">Uncharacterized protein</fullName>
    </submittedName>
</protein>
<evidence type="ECO:0000256" key="1">
    <source>
        <dbReference type="SAM" id="SignalP"/>
    </source>
</evidence>
<dbReference type="OrthoDB" id="7067979at2"/>
<dbReference type="EMBL" id="CP016268">
    <property type="protein sequence ID" value="ANO52730.1"/>
    <property type="molecule type" value="Genomic_DNA"/>
</dbReference>
<organism evidence="2 3">
    <name type="scientific">Woeseia oceani</name>
    <dbReference type="NCBI Taxonomy" id="1548547"/>
    <lineage>
        <taxon>Bacteria</taxon>
        <taxon>Pseudomonadati</taxon>
        <taxon>Pseudomonadota</taxon>
        <taxon>Gammaproteobacteria</taxon>
        <taxon>Woeseiales</taxon>
        <taxon>Woeseiaceae</taxon>
        <taxon>Woeseia</taxon>
    </lineage>
</organism>
<dbReference type="PROSITE" id="PS51257">
    <property type="entry name" value="PROKAR_LIPOPROTEIN"/>
    <property type="match status" value="1"/>
</dbReference>
<gene>
    <name evidence="2" type="ORF">BA177_17400</name>
</gene>
<accession>A0A193LJL3</accession>
<sequence length="124" mass="12542">MKTVANAMVTIAVLAASGCASTAYEPIVDGHRNESYSTDLRACQELANEHRNVGKDAREGALLGAGLGALIGLADGSSDDVKDAIAGAVIGAAVIGGEAISEAYDKNQSIVVSCMQGRGHRVVG</sequence>
<feature type="chain" id="PRO_5008260386" evidence="1">
    <location>
        <begin position="23"/>
        <end position="124"/>
    </location>
</feature>
<keyword evidence="1" id="KW-0732">Signal</keyword>
<evidence type="ECO:0000313" key="2">
    <source>
        <dbReference type="EMBL" id="ANO52730.1"/>
    </source>
</evidence>